<proteinExistence type="predicted"/>
<dbReference type="SUPFAM" id="SSF53474">
    <property type="entry name" value="alpha/beta-Hydrolases"/>
    <property type="match status" value="1"/>
</dbReference>
<evidence type="ECO:0000313" key="2">
    <source>
        <dbReference type="EMBL" id="MFC3102846.1"/>
    </source>
</evidence>
<keyword evidence="2" id="KW-0378">Hydrolase</keyword>
<dbReference type="Gene3D" id="3.40.50.1820">
    <property type="entry name" value="alpha/beta hydrolase"/>
    <property type="match status" value="1"/>
</dbReference>
<accession>A0ABV7ELQ6</accession>
<dbReference type="Proteomes" id="UP001595462">
    <property type="component" value="Unassembled WGS sequence"/>
</dbReference>
<protein>
    <submittedName>
        <fullName evidence="2">Alpha/beta fold hydrolase</fullName>
    </submittedName>
</protein>
<comment type="caution">
    <text evidence="2">The sequence shown here is derived from an EMBL/GenBank/DDBJ whole genome shotgun (WGS) entry which is preliminary data.</text>
</comment>
<name>A0ABV7ELQ6_9GAMM</name>
<dbReference type="EMBL" id="JBHRSS010000001">
    <property type="protein sequence ID" value="MFC3102846.1"/>
    <property type="molecule type" value="Genomic_DNA"/>
</dbReference>
<dbReference type="InterPro" id="IPR022742">
    <property type="entry name" value="Hydrolase_4"/>
</dbReference>
<reference evidence="3" key="1">
    <citation type="journal article" date="2019" name="Int. J. Syst. Evol. Microbiol.">
        <title>The Global Catalogue of Microorganisms (GCM) 10K type strain sequencing project: providing services to taxonomists for standard genome sequencing and annotation.</title>
        <authorList>
            <consortium name="The Broad Institute Genomics Platform"/>
            <consortium name="The Broad Institute Genome Sequencing Center for Infectious Disease"/>
            <person name="Wu L."/>
            <person name="Ma J."/>
        </authorList>
    </citation>
    <scope>NUCLEOTIDE SEQUENCE [LARGE SCALE GENOMIC DNA]</scope>
    <source>
        <strain evidence="3">KCTC 52640</strain>
    </source>
</reference>
<dbReference type="Pfam" id="PF12146">
    <property type="entry name" value="Hydrolase_4"/>
    <property type="match status" value="1"/>
</dbReference>
<dbReference type="GO" id="GO:0016787">
    <property type="term" value="F:hydrolase activity"/>
    <property type="evidence" value="ECO:0007669"/>
    <property type="project" value="UniProtKB-KW"/>
</dbReference>
<evidence type="ECO:0000313" key="3">
    <source>
        <dbReference type="Proteomes" id="UP001595462"/>
    </source>
</evidence>
<dbReference type="InterPro" id="IPR029058">
    <property type="entry name" value="AB_hydrolase_fold"/>
</dbReference>
<organism evidence="2 3">
    <name type="scientific">Salinisphaera aquimarina</name>
    <dbReference type="NCBI Taxonomy" id="2094031"/>
    <lineage>
        <taxon>Bacteria</taxon>
        <taxon>Pseudomonadati</taxon>
        <taxon>Pseudomonadota</taxon>
        <taxon>Gammaproteobacteria</taxon>
        <taxon>Salinisphaerales</taxon>
        <taxon>Salinisphaeraceae</taxon>
        <taxon>Salinisphaera</taxon>
    </lineage>
</organism>
<gene>
    <name evidence="2" type="ORF">ACFOSU_02965</name>
</gene>
<evidence type="ECO:0000259" key="1">
    <source>
        <dbReference type="Pfam" id="PF12146"/>
    </source>
</evidence>
<sequence>MRWSWMMAMQASPKATLDCVDAFGRTDLRPDMDAFNVPTLVVHGTGDATVPIDATGRAAAKAIGSNAELKEYDGAPHGLIVTHAEQLNKDLLAFLNG</sequence>
<feature type="domain" description="Serine aminopeptidase S33" evidence="1">
    <location>
        <begin position="26"/>
        <end position="80"/>
    </location>
</feature>
<keyword evidence="3" id="KW-1185">Reference proteome</keyword>